<dbReference type="EMBL" id="HE965806">
    <property type="protein sequence ID" value="CCJ55162.1"/>
    <property type="molecule type" value="Genomic_DNA"/>
</dbReference>
<dbReference type="KEGG" id="bbh:BN112_3246"/>
<evidence type="ECO:0008006" key="3">
    <source>
        <dbReference type="Google" id="ProtNLM"/>
    </source>
</evidence>
<dbReference type="OrthoDB" id="9800435at2"/>
<proteinExistence type="predicted"/>
<reference evidence="1 2" key="1">
    <citation type="journal article" date="2012" name="BMC Genomics">
        <title>Comparative genomics of the classical Bordetella subspecies: the evolution and exchange of virulence-associated diversity amongst closely related pathogens.</title>
        <authorList>
            <person name="Park J."/>
            <person name="Zhang Y."/>
            <person name="Buboltz A.M."/>
            <person name="Zhang X."/>
            <person name="Schuster S.C."/>
            <person name="Ahuja U."/>
            <person name="Liu M."/>
            <person name="Miller J.F."/>
            <person name="Sebaihia M."/>
            <person name="Bentley S.D."/>
            <person name="Parkhill J."/>
            <person name="Harvill E.T."/>
        </authorList>
    </citation>
    <scope>NUCLEOTIDE SEQUENCE [LARGE SCALE GENOMIC DNA]</scope>
    <source>
        <strain evidence="1 2">253</strain>
    </source>
</reference>
<dbReference type="Proteomes" id="UP000007564">
    <property type="component" value="Chromosome"/>
</dbReference>
<dbReference type="SUPFAM" id="SSF53474">
    <property type="entry name" value="alpha/beta-Hydrolases"/>
    <property type="match status" value="1"/>
</dbReference>
<dbReference type="PANTHER" id="PTHR42103:SF2">
    <property type="entry name" value="AB HYDROLASE-1 DOMAIN-CONTAINING PROTEIN"/>
    <property type="match status" value="1"/>
</dbReference>
<name>A0A0C6PAL2_BORBO</name>
<protein>
    <recommendedName>
        <fullName evidence="3">Serine aminopeptidase S33 domain-containing protein</fullName>
    </recommendedName>
</protein>
<evidence type="ECO:0000313" key="2">
    <source>
        <dbReference type="Proteomes" id="UP000007564"/>
    </source>
</evidence>
<dbReference type="RefSeq" id="WP_015064728.1">
    <property type="nucleotide sequence ID" value="NC_019382.1"/>
</dbReference>
<gene>
    <name evidence="1" type="ORF">BN112_3246</name>
</gene>
<dbReference type="AlphaFoldDB" id="A0A0C6PAL2"/>
<dbReference type="HOGENOM" id="CLU_086287_1_0_4"/>
<dbReference type="InterPro" id="IPR029058">
    <property type="entry name" value="AB_hydrolase_fold"/>
</dbReference>
<dbReference type="PANTHER" id="PTHR42103">
    <property type="entry name" value="ALPHA/BETA-HYDROLASES SUPERFAMILY PROTEIN"/>
    <property type="match status" value="1"/>
</dbReference>
<accession>A0A0C6PAL2</accession>
<organism evidence="1 2">
    <name type="scientific">Bordetella bronchiseptica 253</name>
    <dbReference type="NCBI Taxonomy" id="568707"/>
    <lineage>
        <taxon>Bacteria</taxon>
        <taxon>Pseudomonadati</taxon>
        <taxon>Pseudomonadota</taxon>
        <taxon>Betaproteobacteria</taxon>
        <taxon>Burkholderiales</taxon>
        <taxon>Alcaligenaceae</taxon>
        <taxon>Bordetella</taxon>
    </lineage>
</organism>
<sequence>MSARTETQIFTGAAGSIDCAIDWPAHAPRGWALVLHPHSLQGGARDNKVVTTVARACVQHGLAAVRPNFRGVGESAGEFDKSIGETEDMLALVAQVRERYPEFAASPWVLGGFSFGTAVAAQTYAALAAAGDPSLPRALMLMGPAVNRFERSATEVPADTMLVHGEEDDVVPLTEALDWARPRSLPVVVVPGASHFFHGKLLVLRQLVQDRLRIALD</sequence>
<evidence type="ECO:0000313" key="1">
    <source>
        <dbReference type="EMBL" id="CCJ55162.1"/>
    </source>
</evidence>
<dbReference type="Gene3D" id="3.40.50.1820">
    <property type="entry name" value="alpha/beta hydrolase"/>
    <property type="match status" value="1"/>
</dbReference>